<feature type="non-terminal residue" evidence="1">
    <location>
        <position position="43"/>
    </location>
</feature>
<dbReference type="EMBL" id="CAMKVN010011847">
    <property type="protein sequence ID" value="CAI2195053.1"/>
    <property type="molecule type" value="Genomic_DNA"/>
</dbReference>
<evidence type="ECO:0000313" key="2">
    <source>
        <dbReference type="Proteomes" id="UP001153678"/>
    </source>
</evidence>
<name>A0A9W4T704_9GLOM</name>
<organism evidence="1 2">
    <name type="scientific">Funneliformis geosporum</name>
    <dbReference type="NCBI Taxonomy" id="1117311"/>
    <lineage>
        <taxon>Eukaryota</taxon>
        <taxon>Fungi</taxon>
        <taxon>Fungi incertae sedis</taxon>
        <taxon>Mucoromycota</taxon>
        <taxon>Glomeromycotina</taxon>
        <taxon>Glomeromycetes</taxon>
        <taxon>Glomerales</taxon>
        <taxon>Glomeraceae</taxon>
        <taxon>Funneliformis</taxon>
    </lineage>
</organism>
<dbReference type="AlphaFoldDB" id="A0A9W4T704"/>
<sequence>MKPQIVGTPTEYKDLMVQYWDANPLKRYDIKNLNDKIKEIRNS</sequence>
<keyword evidence="2" id="KW-1185">Reference proteome</keyword>
<accession>A0A9W4T704</accession>
<proteinExistence type="predicted"/>
<comment type="caution">
    <text evidence="1">The sequence shown here is derived from an EMBL/GenBank/DDBJ whole genome shotgun (WGS) entry which is preliminary data.</text>
</comment>
<gene>
    <name evidence="1" type="ORF">FWILDA_LOCUS16884</name>
</gene>
<evidence type="ECO:0000313" key="1">
    <source>
        <dbReference type="EMBL" id="CAI2195053.1"/>
    </source>
</evidence>
<dbReference type="OrthoDB" id="2380154at2759"/>
<reference evidence="1" key="1">
    <citation type="submission" date="2022-08" db="EMBL/GenBank/DDBJ databases">
        <authorList>
            <person name="Kallberg Y."/>
            <person name="Tangrot J."/>
            <person name="Rosling A."/>
        </authorList>
    </citation>
    <scope>NUCLEOTIDE SEQUENCE</scope>
    <source>
        <strain evidence="1">Wild A</strain>
    </source>
</reference>
<protein>
    <submittedName>
        <fullName evidence="1">1347_t:CDS:1</fullName>
    </submittedName>
</protein>
<dbReference type="Proteomes" id="UP001153678">
    <property type="component" value="Unassembled WGS sequence"/>
</dbReference>